<evidence type="ECO:0000256" key="9">
    <source>
        <dbReference type="ARBA" id="ARBA00048679"/>
    </source>
</evidence>
<feature type="domain" description="Protein kinase" evidence="11">
    <location>
        <begin position="416"/>
        <end position="805"/>
    </location>
</feature>
<comment type="caution">
    <text evidence="12">The sequence shown here is derived from an EMBL/GenBank/DDBJ whole genome shotgun (WGS) entry which is preliminary data.</text>
</comment>
<comment type="function">
    <text evidence="1">Component of the EKC/KEOPS complex that is required for the formation of a threonylcarbamoyl group on adenosine at position 37 (t(6)A37) in tRNAs that read codons beginning with adenine. The complex is probably involved in the transfer of the threonylcarbamoyl moiety of threonylcarbamoyl-AMP (TC-AMP) to the N6 group of A37. BUD32 has ATPase activity in the context of the EKC/KEOPS complex and likely plays a supporting role to the catalytic subunit KAE1. The EKC/KEOPS complex also promotes both telomere uncapping and telomere elongation. The complex is required for efficient recruitment of transcriptional coactivators.</text>
</comment>
<dbReference type="GO" id="GO:0005524">
    <property type="term" value="F:ATP binding"/>
    <property type="evidence" value="ECO:0007669"/>
    <property type="project" value="InterPro"/>
</dbReference>
<dbReference type="Gene3D" id="1.10.510.10">
    <property type="entry name" value="Transferase(Phosphotransferase) domain 1"/>
    <property type="match status" value="1"/>
</dbReference>
<dbReference type="PROSITE" id="PS50011">
    <property type="entry name" value="PROTEIN_KINASE_DOM"/>
    <property type="match status" value="1"/>
</dbReference>
<reference evidence="12 13" key="1">
    <citation type="journal article" date="2016" name="Genome Biol. Evol.">
        <title>Divergent and convergent evolution of fungal pathogenicity.</title>
        <authorList>
            <person name="Shang Y."/>
            <person name="Xiao G."/>
            <person name="Zheng P."/>
            <person name="Cen K."/>
            <person name="Zhan S."/>
            <person name="Wang C."/>
        </authorList>
    </citation>
    <scope>NUCLEOTIDE SEQUENCE [LARGE SCALE GENOMIC DNA]</scope>
    <source>
        <strain evidence="12 13">RCEF 4871</strain>
    </source>
</reference>
<dbReference type="STRING" id="1081105.A0A166WGE0"/>
<evidence type="ECO:0000259" key="11">
    <source>
        <dbReference type="PROSITE" id="PS50011"/>
    </source>
</evidence>
<dbReference type="InterPro" id="IPR011009">
    <property type="entry name" value="Kinase-like_dom_sf"/>
</dbReference>
<proteinExistence type="predicted"/>
<dbReference type="Proteomes" id="UP000243498">
    <property type="component" value="Unassembled WGS sequence"/>
</dbReference>
<accession>A0A166WGE0</accession>
<evidence type="ECO:0000256" key="8">
    <source>
        <dbReference type="ARBA" id="ARBA00047899"/>
    </source>
</evidence>
<evidence type="ECO:0000256" key="4">
    <source>
        <dbReference type="ARBA" id="ARBA00013948"/>
    </source>
</evidence>
<keyword evidence="13" id="KW-1185">Reference proteome</keyword>
<dbReference type="EMBL" id="AZHC01000049">
    <property type="protein sequence ID" value="OAA34699.1"/>
    <property type="molecule type" value="Genomic_DNA"/>
</dbReference>
<evidence type="ECO:0000256" key="1">
    <source>
        <dbReference type="ARBA" id="ARBA00003747"/>
    </source>
</evidence>
<dbReference type="InterPro" id="IPR040976">
    <property type="entry name" value="Pkinase_fungal"/>
</dbReference>
<evidence type="ECO:0000313" key="13">
    <source>
        <dbReference type="Proteomes" id="UP000243498"/>
    </source>
</evidence>
<evidence type="ECO:0000256" key="2">
    <source>
        <dbReference type="ARBA" id="ARBA00011534"/>
    </source>
</evidence>
<feature type="compositionally biased region" description="Polar residues" evidence="10">
    <location>
        <begin position="140"/>
        <end position="156"/>
    </location>
</feature>
<evidence type="ECO:0000256" key="5">
    <source>
        <dbReference type="ARBA" id="ARBA00019973"/>
    </source>
</evidence>
<dbReference type="OMA" id="EIEDCTH"/>
<keyword evidence="12" id="KW-0808">Transferase</keyword>
<evidence type="ECO:0000256" key="10">
    <source>
        <dbReference type="SAM" id="MobiDB-lite"/>
    </source>
</evidence>
<dbReference type="PANTHER" id="PTHR38248">
    <property type="entry name" value="FUNK1 6"/>
    <property type="match status" value="1"/>
</dbReference>
<comment type="catalytic activity">
    <reaction evidence="8">
        <text>L-threonyl-[protein] + ATP = O-phospho-L-threonyl-[protein] + ADP + H(+)</text>
        <dbReference type="Rhea" id="RHEA:46608"/>
        <dbReference type="Rhea" id="RHEA-COMP:11060"/>
        <dbReference type="Rhea" id="RHEA-COMP:11605"/>
        <dbReference type="ChEBI" id="CHEBI:15378"/>
        <dbReference type="ChEBI" id="CHEBI:30013"/>
        <dbReference type="ChEBI" id="CHEBI:30616"/>
        <dbReference type="ChEBI" id="CHEBI:61977"/>
        <dbReference type="ChEBI" id="CHEBI:456216"/>
        <dbReference type="EC" id="2.7.11.1"/>
    </reaction>
</comment>
<comment type="catalytic activity">
    <reaction evidence="9">
        <text>L-seryl-[protein] + ATP = O-phospho-L-seryl-[protein] + ADP + H(+)</text>
        <dbReference type="Rhea" id="RHEA:17989"/>
        <dbReference type="Rhea" id="RHEA-COMP:9863"/>
        <dbReference type="Rhea" id="RHEA-COMP:11604"/>
        <dbReference type="ChEBI" id="CHEBI:15378"/>
        <dbReference type="ChEBI" id="CHEBI:29999"/>
        <dbReference type="ChEBI" id="CHEBI:30616"/>
        <dbReference type="ChEBI" id="CHEBI:83421"/>
        <dbReference type="ChEBI" id="CHEBI:456216"/>
        <dbReference type="EC" id="2.7.11.1"/>
    </reaction>
</comment>
<evidence type="ECO:0000313" key="12">
    <source>
        <dbReference type="EMBL" id="OAA34699.1"/>
    </source>
</evidence>
<sequence>MARLTSKEMLAIEKSPLGDSLSMIRETLRKAEASLEADDGNNESGPPRLFLAAINTLFHILSCSDVSFTLASRTGRDFIASDLIVLRMRLYRGEFEHDLFRPLTQLVVTPASDIDIWTAIIALIRTISHATPPPSLPLSFDTSTTHSSASQPGSENTCRKIEPRVFEEVRHCTHRAVGGFHEKYFEGRPWSRRASRIYKASQDFYDKDKGRWKGLPTGATEDDVCKWWLGLQCDLLDKERAAYLRSSNKRVGGEAQRHLDLFVKTKAAINDEKHAWKDVLVVGELKKADQMNEGLWLQVGGAVRHVFTYQPTRLFVHAFTLTGTEMETWVFDRSGPFSGAMFDIHNEPEKFIQVLCGYLMMNDEEYGVDTFLKQKDHKLFVTIPTNTSDKTRRQKFELYPVPIAIQRAIVCRGTSCFMAKAAGANEFDTVMKFSWTSSLRKPEADLLNKACERGVKGIARVVGYQEEITSIKELRASLAFAAPYKLRGTPHSNDTSFSQSQPPASQSSSDIHGLSPLRSASRKRRCSDSASHAKKRLRPSSQLAVESKHNEGSITYAIHEPEGTSLVGREELPFENRILRVLAISPPGQPVSQFKSIVDLIEAMRDAIKAHRSLFIDGKILHRDISENNIIITDPNKAGGFHGMLIDLDLAKEDGKEPSRAHRRTGTLEFMAIEVLFGIAHTYRHDVEAFFYVLLWLCARRGWAMSTKSEQRPEKSMLTRWYSGTYEQIGQNKRSDMDKFGLNMILNEFPSAFDMVRPLCRKIRDILFPHKDGLFTGTPSDPDILYVPIIEAYDDTLIRLKKIVG</sequence>
<comment type="subunit">
    <text evidence="2">Component of the EKC/KEOPS complex composed of at least BUD32, CGI121, GON7, KAE1 and PCC1; the whole complex dimerizes.</text>
</comment>
<gene>
    <name evidence="12" type="ORF">NOR_08328</name>
</gene>
<dbReference type="GO" id="GO:0004674">
    <property type="term" value="F:protein serine/threonine kinase activity"/>
    <property type="evidence" value="ECO:0007669"/>
    <property type="project" value="UniProtKB-EC"/>
</dbReference>
<dbReference type="PROSITE" id="PS00109">
    <property type="entry name" value="PROTEIN_KINASE_TYR"/>
    <property type="match status" value="1"/>
</dbReference>
<dbReference type="InterPro" id="IPR008266">
    <property type="entry name" value="Tyr_kinase_AS"/>
</dbReference>
<dbReference type="OrthoDB" id="5584477at2759"/>
<keyword evidence="12" id="KW-0418">Kinase</keyword>
<dbReference type="EC" id="2.7.11.1" evidence="3"/>
<evidence type="ECO:0000256" key="3">
    <source>
        <dbReference type="ARBA" id="ARBA00012513"/>
    </source>
</evidence>
<dbReference type="SUPFAM" id="SSF56112">
    <property type="entry name" value="Protein kinase-like (PK-like)"/>
    <property type="match status" value="1"/>
</dbReference>
<dbReference type="PANTHER" id="PTHR38248:SF2">
    <property type="entry name" value="FUNK1 11"/>
    <property type="match status" value="1"/>
</dbReference>
<feature type="compositionally biased region" description="Low complexity" evidence="10">
    <location>
        <begin position="496"/>
        <end position="509"/>
    </location>
</feature>
<feature type="region of interest" description="Disordered" evidence="10">
    <location>
        <begin position="138"/>
        <end position="157"/>
    </location>
</feature>
<feature type="region of interest" description="Disordered" evidence="10">
    <location>
        <begin position="490"/>
        <end position="548"/>
    </location>
</feature>
<evidence type="ECO:0000256" key="6">
    <source>
        <dbReference type="ARBA" id="ARBA00030980"/>
    </source>
</evidence>
<name>A0A166WGE0_METRR</name>
<evidence type="ECO:0000256" key="7">
    <source>
        <dbReference type="ARBA" id="ARBA00033194"/>
    </source>
</evidence>
<dbReference type="InterPro" id="IPR000719">
    <property type="entry name" value="Prot_kinase_dom"/>
</dbReference>
<dbReference type="AlphaFoldDB" id="A0A166WGE0"/>
<dbReference type="Pfam" id="PF17667">
    <property type="entry name" value="Pkinase_fungal"/>
    <property type="match status" value="1"/>
</dbReference>
<protein>
    <recommendedName>
        <fullName evidence="5">EKC/KEOPS complex subunit BUD32</fullName>
        <ecNumber evidence="3">2.7.11.1</ecNumber>
    </recommendedName>
    <alternativeName>
        <fullName evidence="6 7">Atypical Serine/threonine protein kinase BUD32</fullName>
    </alternativeName>
    <alternativeName>
        <fullName evidence="4">EKC/KEOPS complex subunit bud32</fullName>
    </alternativeName>
</protein>
<organism evidence="12 13">
    <name type="scientific">Metarhizium rileyi (strain RCEF 4871)</name>
    <name type="common">Nomuraea rileyi</name>
    <dbReference type="NCBI Taxonomy" id="1649241"/>
    <lineage>
        <taxon>Eukaryota</taxon>
        <taxon>Fungi</taxon>
        <taxon>Dikarya</taxon>
        <taxon>Ascomycota</taxon>
        <taxon>Pezizomycotina</taxon>
        <taxon>Sordariomycetes</taxon>
        <taxon>Hypocreomycetidae</taxon>
        <taxon>Hypocreales</taxon>
        <taxon>Clavicipitaceae</taxon>
        <taxon>Metarhizium</taxon>
    </lineage>
</organism>